<dbReference type="SUPFAM" id="SSF57196">
    <property type="entry name" value="EGF/Laminin"/>
    <property type="match status" value="1"/>
</dbReference>
<dbReference type="AlphaFoldDB" id="A0A1B6DVS2"/>
<dbReference type="PANTHER" id="PTHR22963">
    <property type="entry name" value="ENDOGLIN-RELATED"/>
    <property type="match status" value="1"/>
</dbReference>
<dbReference type="InterPro" id="IPR000152">
    <property type="entry name" value="EGF-type_Asp/Asn_hydroxyl_site"/>
</dbReference>
<dbReference type="InterPro" id="IPR000742">
    <property type="entry name" value="EGF"/>
</dbReference>
<evidence type="ECO:0000256" key="1">
    <source>
        <dbReference type="ARBA" id="ARBA00022536"/>
    </source>
</evidence>
<feature type="domain" description="EGF-like" evidence="6">
    <location>
        <begin position="61"/>
        <end position="102"/>
    </location>
</feature>
<feature type="non-terminal residue" evidence="7">
    <location>
        <position position="1"/>
    </location>
</feature>
<feature type="non-terminal residue" evidence="7">
    <location>
        <position position="187"/>
    </location>
</feature>
<keyword evidence="3" id="KW-0677">Repeat</keyword>
<organism evidence="7">
    <name type="scientific">Clastoptera arizonana</name>
    <name type="common">Arizona spittle bug</name>
    <dbReference type="NCBI Taxonomy" id="38151"/>
    <lineage>
        <taxon>Eukaryota</taxon>
        <taxon>Metazoa</taxon>
        <taxon>Ecdysozoa</taxon>
        <taxon>Arthropoda</taxon>
        <taxon>Hexapoda</taxon>
        <taxon>Insecta</taxon>
        <taxon>Pterygota</taxon>
        <taxon>Neoptera</taxon>
        <taxon>Paraneoptera</taxon>
        <taxon>Hemiptera</taxon>
        <taxon>Auchenorrhyncha</taxon>
        <taxon>Cercopoidea</taxon>
        <taxon>Clastopteridae</taxon>
        <taxon>Clastoptera</taxon>
    </lineage>
</organism>
<dbReference type="InterPro" id="IPR049883">
    <property type="entry name" value="NOTCH1_EGF-like"/>
</dbReference>
<dbReference type="PROSITE" id="PS50026">
    <property type="entry name" value="EGF_3"/>
    <property type="match status" value="1"/>
</dbReference>
<evidence type="ECO:0000256" key="4">
    <source>
        <dbReference type="ARBA" id="ARBA00023157"/>
    </source>
</evidence>
<evidence type="ECO:0000256" key="5">
    <source>
        <dbReference type="PROSITE-ProRule" id="PRU00076"/>
    </source>
</evidence>
<comment type="caution">
    <text evidence="5">Lacks conserved residue(s) required for the propagation of feature annotation.</text>
</comment>
<dbReference type="InterPro" id="IPR018097">
    <property type="entry name" value="EGF_Ca-bd_CS"/>
</dbReference>
<dbReference type="FunFam" id="2.10.25.10:FF:000038">
    <property type="entry name" value="Fibrillin 2"/>
    <property type="match status" value="1"/>
</dbReference>
<evidence type="ECO:0000256" key="3">
    <source>
        <dbReference type="ARBA" id="ARBA00022737"/>
    </source>
</evidence>
<dbReference type="PROSITE" id="PS01187">
    <property type="entry name" value="EGF_CA"/>
    <property type="match status" value="1"/>
</dbReference>
<proteinExistence type="predicted"/>
<reference evidence="7" key="1">
    <citation type="submission" date="2015-12" db="EMBL/GenBank/DDBJ databases">
        <title>De novo transcriptome assembly of four potential Pierce s Disease insect vectors from Arizona vineyards.</title>
        <authorList>
            <person name="Tassone E.E."/>
        </authorList>
    </citation>
    <scope>NUCLEOTIDE SEQUENCE</scope>
</reference>
<dbReference type="Gene3D" id="2.10.25.10">
    <property type="entry name" value="Laminin"/>
    <property type="match status" value="1"/>
</dbReference>
<name>A0A1B6DVS2_9HEMI</name>
<evidence type="ECO:0000259" key="6">
    <source>
        <dbReference type="PROSITE" id="PS50026"/>
    </source>
</evidence>
<dbReference type="PANTHER" id="PTHR22963:SF39">
    <property type="entry name" value="DUMPY"/>
    <property type="match status" value="1"/>
</dbReference>
<evidence type="ECO:0000313" key="7">
    <source>
        <dbReference type="EMBL" id="JAS29788.1"/>
    </source>
</evidence>
<gene>
    <name evidence="7" type="ORF">g.1535</name>
</gene>
<dbReference type="InterPro" id="IPR001881">
    <property type="entry name" value="EGF-like_Ca-bd_dom"/>
</dbReference>
<dbReference type="SMART" id="SM00181">
    <property type="entry name" value="EGF"/>
    <property type="match status" value="3"/>
</dbReference>
<evidence type="ECO:0000256" key="2">
    <source>
        <dbReference type="ARBA" id="ARBA00022729"/>
    </source>
</evidence>
<dbReference type="PROSITE" id="PS00010">
    <property type="entry name" value="ASX_HYDROXYL"/>
    <property type="match status" value="1"/>
</dbReference>
<dbReference type="Pfam" id="PF07645">
    <property type="entry name" value="EGF_CA"/>
    <property type="match status" value="1"/>
</dbReference>
<keyword evidence="1 5" id="KW-0245">EGF-like domain</keyword>
<keyword evidence="2" id="KW-0732">Signal</keyword>
<protein>
    <recommendedName>
        <fullName evidence="6">EGF-like domain-containing protein</fullName>
    </recommendedName>
</protein>
<dbReference type="SMART" id="SM00179">
    <property type="entry name" value="EGF_CA"/>
    <property type="match status" value="1"/>
</dbReference>
<dbReference type="GO" id="GO:0005509">
    <property type="term" value="F:calcium ion binding"/>
    <property type="evidence" value="ECO:0007669"/>
    <property type="project" value="InterPro"/>
</dbReference>
<dbReference type="EMBL" id="GEDC01007510">
    <property type="protein sequence ID" value="JAS29788.1"/>
    <property type="molecule type" value="Transcribed_RNA"/>
</dbReference>
<keyword evidence="4" id="KW-1015">Disulfide bond</keyword>
<dbReference type="CDD" id="cd00054">
    <property type="entry name" value="EGF_CA"/>
    <property type="match status" value="1"/>
</dbReference>
<accession>A0A1B6DVS2</accession>
<sequence length="187" mass="19562">SGTCVQICHGGSNCLAGEVCVSGMCRPGCATDADCQTSQICLDNKCKCDNGFILTPSGCQDINECLENPCHRTAICTNIIGSYRCSCDVGTVGDPVLEPGCVSSAQCGKDSNCEENLACIQGKCADPCTLAKNQCATNALCQVQQHQATCSCPPGHLGDPYNLNIGCFKVECLSDDDCSKDKHCDGQ</sequence>